<dbReference type="InterPro" id="IPR001433">
    <property type="entry name" value="OxRdtase_FAD/NAD-bd"/>
</dbReference>
<keyword evidence="3" id="KW-0812">Transmembrane</keyword>
<dbReference type="PRINTS" id="PR00410">
    <property type="entry name" value="PHEHYDRXLASE"/>
</dbReference>
<dbReference type="GO" id="GO:0016020">
    <property type="term" value="C:membrane"/>
    <property type="evidence" value="ECO:0007669"/>
    <property type="project" value="InterPro"/>
</dbReference>
<protein>
    <recommendedName>
        <fullName evidence="9">Ferredoxin-NAD reductase</fullName>
    </recommendedName>
</protein>
<dbReference type="InterPro" id="IPR027387">
    <property type="entry name" value="Cytb/b6-like_sf"/>
</dbReference>
<organism evidence="7 8">
    <name type="scientific">Candidatus Muproteobacteria bacterium RIFCSPHIGHO2_01_FULL_65_16</name>
    <dbReference type="NCBI Taxonomy" id="1817764"/>
    <lineage>
        <taxon>Bacteria</taxon>
        <taxon>Pseudomonadati</taxon>
        <taxon>Pseudomonadota</taxon>
        <taxon>Candidatus Muproteobacteria</taxon>
    </lineage>
</organism>
<dbReference type="InterPro" id="IPR008333">
    <property type="entry name" value="Cbr1-like_FAD-bd_dom"/>
</dbReference>
<feature type="domain" description="2Fe-2S ferredoxin-type" evidence="5">
    <location>
        <begin position="294"/>
        <end position="386"/>
    </location>
</feature>
<dbReference type="PANTHER" id="PTHR47354:SF5">
    <property type="entry name" value="PROTEIN RFBI"/>
    <property type="match status" value="1"/>
</dbReference>
<feature type="transmembrane region" description="Helical" evidence="3">
    <location>
        <begin position="31"/>
        <end position="56"/>
    </location>
</feature>
<evidence type="ECO:0000256" key="1">
    <source>
        <dbReference type="ARBA" id="ARBA00011649"/>
    </source>
</evidence>
<accession>A0A1F6TRF0</accession>
<dbReference type="PROSITE" id="PS51002">
    <property type="entry name" value="CYTB_NTER"/>
    <property type="match status" value="1"/>
</dbReference>
<dbReference type="SUPFAM" id="SSF81342">
    <property type="entry name" value="Transmembrane di-heme cytochromes"/>
    <property type="match status" value="1"/>
</dbReference>
<dbReference type="PROSITE" id="PS51085">
    <property type="entry name" value="2FE2S_FER_2"/>
    <property type="match status" value="1"/>
</dbReference>
<dbReference type="PROSITE" id="PS51384">
    <property type="entry name" value="FAD_FR"/>
    <property type="match status" value="1"/>
</dbReference>
<dbReference type="InterPro" id="IPR016174">
    <property type="entry name" value="Di-haem_cyt_TM"/>
</dbReference>
<dbReference type="GO" id="GO:0016491">
    <property type="term" value="F:oxidoreductase activity"/>
    <property type="evidence" value="ECO:0007669"/>
    <property type="project" value="InterPro"/>
</dbReference>
<dbReference type="InterPro" id="IPR017938">
    <property type="entry name" value="Riboflavin_synthase-like_b-brl"/>
</dbReference>
<dbReference type="CDD" id="cd00207">
    <property type="entry name" value="fer2"/>
    <property type="match status" value="1"/>
</dbReference>
<dbReference type="Pfam" id="PF00970">
    <property type="entry name" value="FAD_binding_6"/>
    <property type="match status" value="1"/>
</dbReference>
<dbReference type="SUPFAM" id="SSF63380">
    <property type="entry name" value="Riboflavin synthase domain-like"/>
    <property type="match status" value="1"/>
</dbReference>
<dbReference type="GO" id="GO:0051537">
    <property type="term" value="F:2 iron, 2 sulfur cluster binding"/>
    <property type="evidence" value="ECO:0007669"/>
    <property type="project" value="InterPro"/>
</dbReference>
<dbReference type="Gene3D" id="2.40.30.10">
    <property type="entry name" value="Translation factors"/>
    <property type="match status" value="1"/>
</dbReference>
<dbReference type="PRINTS" id="PR00371">
    <property type="entry name" value="FPNCR"/>
</dbReference>
<dbReference type="SUPFAM" id="SSF52343">
    <property type="entry name" value="Ferredoxin reductase-like, C-terminal NADP-linked domain"/>
    <property type="match status" value="1"/>
</dbReference>
<dbReference type="EMBL" id="MFSY01000013">
    <property type="protein sequence ID" value="OGI47645.1"/>
    <property type="molecule type" value="Genomic_DNA"/>
</dbReference>
<dbReference type="InterPro" id="IPR050415">
    <property type="entry name" value="MRET"/>
</dbReference>
<dbReference type="CDD" id="cd06189">
    <property type="entry name" value="flavin_oxioreductase"/>
    <property type="match status" value="1"/>
</dbReference>
<reference evidence="7 8" key="1">
    <citation type="journal article" date="2016" name="Nat. Commun.">
        <title>Thousands of microbial genomes shed light on interconnected biogeochemical processes in an aquifer system.</title>
        <authorList>
            <person name="Anantharaman K."/>
            <person name="Brown C.T."/>
            <person name="Hug L.A."/>
            <person name="Sharon I."/>
            <person name="Castelle C.J."/>
            <person name="Probst A.J."/>
            <person name="Thomas B.C."/>
            <person name="Singh A."/>
            <person name="Wilkins M.J."/>
            <person name="Karaoz U."/>
            <person name="Brodie E.L."/>
            <person name="Williams K.H."/>
            <person name="Hubbard S.S."/>
            <person name="Banfield J.F."/>
        </authorList>
    </citation>
    <scope>NUCLEOTIDE SEQUENCE [LARGE SCALE GENOMIC DNA]</scope>
</reference>
<dbReference type="Pfam" id="PF00111">
    <property type="entry name" value="Fer2"/>
    <property type="match status" value="1"/>
</dbReference>
<dbReference type="GO" id="GO:0022904">
    <property type="term" value="P:respiratory electron transport chain"/>
    <property type="evidence" value="ECO:0007669"/>
    <property type="project" value="InterPro"/>
</dbReference>
<feature type="transmembrane region" description="Helical" evidence="3">
    <location>
        <begin position="178"/>
        <end position="199"/>
    </location>
</feature>
<dbReference type="Gene3D" id="3.40.50.80">
    <property type="entry name" value="Nucleotide-binding domain of ferredoxin-NADP reductase (FNR) module"/>
    <property type="match status" value="1"/>
</dbReference>
<dbReference type="InterPro" id="IPR001041">
    <property type="entry name" value="2Fe-2S_ferredoxin-type"/>
</dbReference>
<dbReference type="STRING" id="1817764.A2637_02970"/>
<dbReference type="PANTHER" id="PTHR47354">
    <property type="entry name" value="NADH OXIDOREDUCTASE HCR"/>
    <property type="match status" value="1"/>
</dbReference>
<dbReference type="InterPro" id="IPR005797">
    <property type="entry name" value="Cyt_b/b6_N"/>
</dbReference>
<evidence type="ECO:0000256" key="2">
    <source>
        <dbReference type="ARBA" id="ARBA00034078"/>
    </source>
</evidence>
<dbReference type="SUPFAM" id="SSF54292">
    <property type="entry name" value="2Fe-2S ferredoxin-like"/>
    <property type="match status" value="1"/>
</dbReference>
<gene>
    <name evidence="7" type="ORF">A2637_02970</name>
</gene>
<comment type="caution">
    <text evidence="7">The sequence shown here is derived from an EMBL/GenBank/DDBJ whole genome shotgun (WGS) entry which is preliminary data.</text>
</comment>
<dbReference type="InterPro" id="IPR039261">
    <property type="entry name" value="FNR_nucleotide-bd"/>
</dbReference>
<feature type="transmembrane region" description="Helical" evidence="3">
    <location>
        <begin position="145"/>
        <end position="166"/>
    </location>
</feature>
<keyword evidence="3" id="KW-1133">Transmembrane helix</keyword>
<evidence type="ECO:0000259" key="4">
    <source>
        <dbReference type="PROSITE" id="PS51002"/>
    </source>
</evidence>
<dbReference type="PROSITE" id="PS00197">
    <property type="entry name" value="2FE2S_FER_1"/>
    <property type="match status" value="1"/>
</dbReference>
<name>A0A1F6TRF0_9PROT</name>
<evidence type="ECO:0000259" key="5">
    <source>
        <dbReference type="PROSITE" id="PS51085"/>
    </source>
</evidence>
<evidence type="ECO:0000259" key="6">
    <source>
        <dbReference type="PROSITE" id="PS51384"/>
    </source>
</evidence>
<comment type="cofactor">
    <cofactor evidence="2">
        <name>[2Fe-2S] cluster</name>
        <dbReference type="ChEBI" id="CHEBI:190135"/>
    </cofactor>
</comment>
<keyword evidence="3" id="KW-0472">Membrane</keyword>
<evidence type="ECO:0000313" key="8">
    <source>
        <dbReference type="Proteomes" id="UP000179360"/>
    </source>
</evidence>
<proteinExistence type="predicted"/>
<dbReference type="Proteomes" id="UP000179360">
    <property type="component" value="Unassembled WGS sequence"/>
</dbReference>
<evidence type="ECO:0000256" key="3">
    <source>
        <dbReference type="SAM" id="Phobius"/>
    </source>
</evidence>
<sequence length="642" mass="71937">MIKLIQRAGQWVLLRLENGGNALFGEAQNPLYYLGGITFMLYWVVVGSGFFIYAFFKTGVDEAYNSVEYITHTQWYLGGVMRSLHRYAADGMVITILLHLTRNFMFDRYHGFRAMSWITGMVLLWLTYISGVNGYWLVWDKMAQFVAVATAEWLDWFPIFNGVLVRNFMYQGSVNDRFFSLLAFAHIGIPLILLFFIWIHTQRVPHARIYPPRQTAVALLLSLLALALIKPAVSQGPADLGAAPTTLNFDWFFLAVYPLIYNWSPGKLWALIGGVTLAVVVQPWLSRPKRLPEGEFQITSKPCNHIVTARPGETILDAALRQGLMLPYLCRDGACGTCKGTVLQGSVDYGTYQQSALSEAEKQAGKALFCCARPLSDVDIECHEVYALKNVPVKRYTSSVQRIEMVAPDVMVVSLKLADGEALSFLPGQHISVLLEDGKRRSFSIANPPHVNDRVDLHIRRVEGGRFTGHVFTKMKAGDVVQFDGPLGSFFLREESHKPIILMAGGTGFSPIKSIVEHVLHTGGKRRMLFYWGGRARKDLYMMDLAQTWQREHEFITFIPVLSEAAPADNWDGKTGFVHEAVLKDHETLKGHEVYACGPPPMVAAGRETFIQRGLPEAAYFADAFLQCSYSTDETSKAVTHG</sequence>
<dbReference type="Pfam" id="PF00175">
    <property type="entry name" value="NAD_binding_1"/>
    <property type="match status" value="1"/>
</dbReference>
<feature type="domain" description="FAD-binding FR-type" evidence="6">
    <location>
        <begin position="393"/>
        <end position="493"/>
    </location>
</feature>
<feature type="transmembrane region" description="Helical" evidence="3">
    <location>
        <begin position="87"/>
        <end position="105"/>
    </location>
</feature>
<feature type="domain" description="Cytochrome b/b6 N-terminal region profile" evidence="4">
    <location>
        <begin position="1"/>
        <end position="213"/>
    </location>
</feature>
<feature type="transmembrane region" description="Helical" evidence="3">
    <location>
        <begin position="117"/>
        <end position="139"/>
    </location>
</feature>
<dbReference type="Pfam" id="PF00033">
    <property type="entry name" value="Cytochrome_B"/>
    <property type="match status" value="1"/>
</dbReference>
<evidence type="ECO:0008006" key="9">
    <source>
        <dbReference type="Google" id="ProtNLM"/>
    </source>
</evidence>
<dbReference type="InterPro" id="IPR036010">
    <property type="entry name" value="2Fe-2S_ferredoxin-like_sf"/>
</dbReference>
<evidence type="ECO:0000313" key="7">
    <source>
        <dbReference type="EMBL" id="OGI47645.1"/>
    </source>
</evidence>
<dbReference type="InterPro" id="IPR012675">
    <property type="entry name" value="Beta-grasp_dom_sf"/>
</dbReference>
<comment type="subunit">
    <text evidence="1">The main subunits of complex b-c1 are: cytochrome b, cytochrome c1 and the Rieske protein.</text>
</comment>
<dbReference type="GO" id="GO:0009055">
    <property type="term" value="F:electron transfer activity"/>
    <property type="evidence" value="ECO:0007669"/>
    <property type="project" value="InterPro"/>
</dbReference>
<dbReference type="InterPro" id="IPR001709">
    <property type="entry name" value="Flavoprot_Pyr_Nucl_cyt_Rdtase"/>
</dbReference>
<dbReference type="InterPro" id="IPR017927">
    <property type="entry name" value="FAD-bd_FR_type"/>
</dbReference>
<dbReference type="Gene3D" id="1.20.810.10">
    <property type="entry name" value="Cytochrome Bc1 Complex, Chain C"/>
    <property type="match status" value="1"/>
</dbReference>
<dbReference type="InterPro" id="IPR006058">
    <property type="entry name" value="2Fe2S_fd_BS"/>
</dbReference>
<dbReference type="AlphaFoldDB" id="A0A1F6TRF0"/>
<dbReference type="Gene3D" id="3.10.20.30">
    <property type="match status" value="1"/>
</dbReference>